<dbReference type="Pfam" id="PF03172">
    <property type="entry name" value="HSR"/>
    <property type="match status" value="1"/>
</dbReference>
<feature type="domain" description="HSR" evidence="3">
    <location>
        <begin position="62"/>
        <end position="178"/>
    </location>
</feature>
<feature type="signal peptide" evidence="2">
    <location>
        <begin position="1"/>
        <end position="28"/>
    </location>
</feature>
<reference evidence="4" key="1">
    <citation type="submission" date="2019-04" db="EMBL/GenBank/DDBJ databases">
        <authorList>
            <person name="Alioto T."/>
            <person name="Alioto T."/>
        </authorList>
    </citation>
    <scope>NUCLEOTIDE SEQUENCE [LARGE SCALE GENOMIC DNA]</scope>
</reference>
<organism evidence="4">
    <name type="scientific">Marmota monax</name>
    <name type="common">Woodchuck</name>
    <dbReference type="NCBI Taxonomy" id="9995"/>
    <lineage>
        <taxon>Eukaryota</taxon>
        <taxon>Metazoa</taxon>
        <taxon>Chordata</taxon>
        <taxon>Craniata</taxon>
        <taxon>Vertebrata</taxon>
        <taxon>Euteleostomi</taxon>
        <taxon>Mammalia</taxon>
        <taxon>Eutheria</taxon>
        <taxon>Euarchontoglires</taxon>
        <taxon>Glires</taxon>
        <taxon>Rodentia</taxon>
        <taxon>Sciuromorpha</taxon>
        <taxon>Sciuridae</taxon>
        <taxon>Xerinae</taxon>
        <taxon>Marmotini</taxon>
        <taxon>Marmota</taxon>
    </lineage>
</organism>
<evidence type="ECO:0000259" key="3">
    <source>
        <dbReference type="PROSITE" id="PS51414"/>
    </source>
</evidence>
<dbReference type="AlphaFoldDB" id="A0A5E4AKC5"/>
<keyword evidence="2" id="KW-0732">Signal</keyword>
<feature type="chain" id="PRO_5022743833" description="HSR domain-containing protein" evidence="2">
    <location>
        <begin position="29"/>
        <end position="428"/>
    </location>
</feature>
<evidence type="ECO:0000313" key="4">
    <source>
        <dbReference type="EMBL" id="VTJ57893.1"/>
    </source>
</evidence>
<protein>
    <recommendedName>
        <fullName evidence="3">HSR domain-containing protein</fullName>
    </recommendedName>
</protein>
<dbReference type="PANTHER" id="PTHR46386:SF13">
    <property type="entry name" value="RIKEN CDNA A630001G21 GENE"/>
    <property type="match status" value="1"/>
</dbReference>
<dbReference type="GO" id="GO:0005634">
    <property type="term" value="C:nucleus"/>
    <property type="evidence" value="ECO:0007669"/>
    <property type="project" value="InterPro"/>
</dbReference>
<sequence>MEVGQGAPSVPSLFCRFSLSWILPCGGAAEVLCGGGSLQGIAVYGENPKLSPCGRLGRDPGGSPDIRMFAMVKNKEIFCDIFFNHFKKNKVEIATAITKLFPFLEGLRDRSFITEQIYADSQEAFRNLVPVARVVYHVLGHLEKVFDWSLLQTLFSKVNLKEYPGLIQIYKTLENVFQEKYVSLRSDPEGRQQTSITQPSREQGTVENTFLRRLTWPQHSDPSSYNECHLGAILFGTRTRTSEPVWDVKSKRIKTEQPICSPEKALGTQQENYDCAQAVAGEFSALPMKREEGSEEKPSPLQRGGQGARRCRYEDLVPTSLVSPEDQQKARTMPSQVDEIIVISSEDSKSSDEEEPQVSPAQHQGAGFRRVRRARTSATDSRILELLLAGAHGSEGTTSQGPANPGRPFFTLASAGPLGNMGRQGGTP</sequence>
<dbReference type="PROSITE" id="PS51414">
    <property type="entry name" value="HSR"/>
    <property type="match status" value="1"/>
</dbReference>
<evidence type="ECO:0000256" key="1">
    <source>
        <dbReference type="SAM" id="MobiDB-lite"/>
    </source>
</evidence>
<feature type="region of interest" description="Disordered" evidence="1">
    <location>
        <begin position="289"/>
        <end position="376"/>
    </location>
</feature>
<gene>
    <name evidence="4" type="ORF">MONAX_5E035018</name>
</gene>
<dbReference type="InterPro" id="IPR004865">
    <property type="entry name" value="HSR_dom"/>
</dbReference>
<proteinExistence type="predicted"/>
<evidence type="ECO:0000256" key="2">
    <source>
        <dbReference type="SAM" id="SignalP"/>
    </source>
</evidence>
<feature type="compositionally biased region" description="Basic and acidic residues" evidence="1">
    <location>
        <begin position="289"/>
        <end position="298"/>
    </location>
</feature>
<accession>A0A5E4AKC5</accession>
<feature type="region of interest" description="Disordered" evidence="1">
    <location>
        <begin position="392"/>
        <end position="428"/>
    </location>
</feature>
<dbReference type="PANTHER" id="PTHR46386">
    <property type="entry name" value="NUCLEAR BODY PROTEIN SP140"/>
    <property type="match status" value="1"/>
</dbReference>
<dbReference type="EMBL" id="CABDUW010000088">
    <property type="protein sequence ID" value="VTJ57893.1"/>
    <property type="molecule type" value="Genomic_DNA"/>
</dbReference>
<dbReference type="InterPro" id="IPR043563">
    <property type="entry name" value="Sp110/Sp140/Sp140L-like"/>
</dbReference>
<comment type="caution">
    <text evidence="4">The sequence shown here is derived from an EMBL/GenBank/DDBJ whole genome shotgun (WGS) entry which is preliminary data.</text>
</comment>
<name>A0A5E4AKC5_MARMO</name>
<dbReference type="GO" id="GO:0000981">
    <property type="term" value="F:DNA-binding transcription factor activity, RNA polymerase II-specific"/>
    <property type="evidence" value="ECO:0007669"/>
    <property type="project" value="TreeGrafter"/>
</dbReference>